<dbReference type="InterPro" id="IPR015421">
    <property type="entry name" value="PyrdxlP-dep_Trfase_major"/>
</dbReference>
<accession>A0ABM1XXS6</accession>
<evidence type="ECO:0000256" key="2">
    <source>
        <dbReference type="ARBA" id="ARBA00009533"/>
    </source>
</evidence>
<dbReference type="PANTHER" id="PTHR45677">
    <property type="entry name" value="GLUTAMATE DECARBOXYLASE-RELATED"/>
    <property type="match status" value="1"/>
</dbReference>
<dbReference type="SUPFAM" id="SSF53383">
    <property type="entry name" value="PLP-dependent transferases"/>
    <property type="match status" value="1"/>
</dbReference>
<evidence type="ECO:0000256" key="4">
    <source>
        <dbReference type="ARBA" id="ARBA00022898"/>
    </source>
</evidence>
<dbReference type="Pfam" id="PF00282">
    <property type="entry name" value="Pyridoxal_deC"/>
    <property type="match status" value="1"/>
</dbReference>
<dbReference type="PROSITE" id="PS00392">
    <property type="entry name" value="DDC_GAD_HDC_YDC"/>
    <property type="match status" value="1"/>
</dbReference>
<protein>
    <recommendedName>
        <fullName evidence="9">Glutamate decarboxylase</fullName>
    </recommendedName>
</protein>
<dbReference type="Gene3D" id="3.40.640.10">
    <property type="entry name" value="Type I PLP-dependent aspartate aminotransferase-like (Major domain)"/>
    <property type="match status" value="1"/>
</dbReference>
<reference evidence="8" key="1">
    <citation type="journal article" date="2015" name="Proc. Natl. Acad. Sci. U.S.A.">
        <title>Genome sequence of the Asian Tiger mosquito, Aedes albopictus, reveals insights into its biology, genetics, and evolution.</title>
        <authorList>
            <person name="Chen X.G."/>
            <person name="Jiang X."/>
            <person name="Gu J."/>
            <person name="Xu M."/>
            <person name="Wu Y."/>
            <person name="Deng Y."/>
            <person name="Zhang C."/>
            <person name="Bonizzoni M."/>
            <person name="Dermauw W."/>
            <person name="Vontas J."/>
            <person name="Armbruster P."/>
            <person name="Huang X."/>
            <person name="Yang Y."/>
            <person name="Zhang H."/>
            <person name="He W."/>
            <person name="Peng H."/>
            <person name="Liu Y."/>
            <person name="Wu K."/>
            <person name="Chen J."/>
            <person name="Lirakis M."/>
            <person name="Topalis P."/>
            <person name="Van Leeuwen T."/>
            <person name="Hall A.B."/>
            <person name="Jiang X."/>
            <person name="Thorpe C."/>
            <person name="Mueller R.L."/>
            <person name="Sun C."/>
            <person name="Waterhouse R.M."/>
            <person name="Yan G."/>
            <person name="Tu Z.J."/>
            <person name="Fang X."/>
            <person name="James A.A."/>
        </authorList>
    </citation>
    <scope>NUCLEOTIDE SEQUENCE [LARGE SCALE GENOMIC DNA]</scope>
    <source>
        <strain evidence="8">Foshan</strain>
    </source>
</reference>
<evidence type="ECO:0000256" key="6">
    <source>
        <dbReference type="RuleBase" id="RU000382"/>
    </source>
</evidence>
<dbReference type="PANTHER" id="PTHR45677:SF13">
    <property type="entry name" value="LP10922P"/>
    <property type="match status" value="1"/>
</dbReference>
<dbReference type="InterPro" id="IPR002129">
    <property type="entry name" value="PyrdxlP-dep_de-COase"/>
</dbReference>
<comment type="similarity">
    <text evidence="2 6">Belongs to the group II decarboxylase family.</text>
</comment>
<evidence type="ECO:0000256" key="5">
    <source>
        <dbReference type="ARBA" id="ARBA00023239"/>
    </source>
</evidence>
<evidence type="ECO:0000256" key="3">
    <source>
        <dbReference type="ARBA" id="ARBA00022793"/>
    </source>
</evidence>
<name>A0ABM1XXS6_AEDAL</name>
<evidence type="ECO:0000256" key="1">
    <source>
        <dbReference type="ARBA" id="ARBA00001933"/>
    </source>
</evidence>
<evidence type="ECO:0008006" key="9">
    <source>
        <dbReference type="Google" id="ProtNLM"/>
    </source>
</evidence>
<dbReference type="Gene3D" id="3.90.1150.170">
    <property type="match status" value="1"/>
</dbReference>
<keyword evidence="4 6" id="KW-0663">Pyridoxal phosphate</keyword>
<reference evidence="7" key="2">
    <citation type="submission" date="2025-05" db="UniProtKB">
        <authorList>
            <consortium name="EnsemblMetazoa"/>
        </authorList>
    </citation>
    <scope>IDENTIFICATION</scope>
    <source>
        <strain evidence="7">Foshan</strain>
    </source>
</reference>
<dbReference type="EnsemblMetazoa" id="AALFPA23_003833.R4462">
    <property type="protein sequence ID" value="AALFPA23_003833.P4462"/>
    <property type="gene ID" value="AALFPA23_003833"/>
</dbReference>
<keyword evidence="5 6" id="KW-0456">Lyase</keyword>
<evidence type="ECO:0000313" key="7">
    <source>
        <dbReference type="EnsemblMetazoa" id="AALFPA23_003833.P4462"/>
    </source>
</evidence>
<dbReference type="GeneID" id="109428139"/>
<dbReference type="Proteomes" id="UP000069940">
    <property type="component" value="Unassembled WGS sequence"/>
</dbReference>
<organism evidence="7 8">
    <name type="scientific">Aedes albopictus</name>
    <name type="common">Asian tiger mosquito</name>
    <name type="synonym">Stegomyia albopicta</name>
    <dbReference type="NCBI Taxonomy" id="7160"/>
    <lineage>
        <taxon>Eukaryota</taxon>
        <taxon>Metazoa</taxon>
        <taxon>Ecdysozoa</taxon>
        <taxon>Arthropoda</taxon>
        <taxon>Hexapoda</taxon>
        <taxon>Insecta</taxon>
        <taxon>Pterygota</taxon>
        <taxon>Neoptera</taxon>
        <taxon>Endopterygota</taxon>
        <taxon>Diptera</taxon>
        <taxon>Nematocera</taxon>
        <taxon>Culicoidea</taxon>
        <taxon>Culicidae</taxon>
        <taxon>Culicinae</taxon>
        <taxon>Aedini</taxon>
        <taxon>Aedes</taxon>
        <taxon>Stegomyia</taxon>
    </lineage>
</organism>
<dbReference type="InterPro" id="IPR015424">
    <property type="entry name" value="PyrdxlP-dep_Trfase"/>
</dbReference>
<dbReference type="RefSeq" id="XP_062706013.1">
    <property type="nucleotide sequence ID" value="XM_062850029.1"/>
</dbReference>
<dbReference type="InterPro" id="IPR021115">
    <property type="entry name" value="Pyridoxal-P_BS"/>
</dbReference>
<keyword evidence="8" id="KW-1185">Reference proteome</keyword>
<keyword evidence="3" id="KW-0210">Decarboxylase</keyword>
<sequence>MQDLELLSKVFEILKSEKVFDSSSEDIIFPFKDPDSLKSILNLELSNGSPKLNSSTQEDVLRKIVRYSIKTAHPNYHNEMYAGPDWLGLAASWATDALNACQFTYEAAPVFSLVESFTLEYFLKLCGFDGGEGVFSPGGSMTNMYAIAMARHKLVPGIKRHGMYGQQKLIVFTSEDSHYSVTKSVNWLGLGEENVLKIKTDDTSRIDTVELEAAVVASIAEGSKPLVVSVTAGTTVFGAFDDLNRVADICQQHGIWLHVDASWGGAAIFSERHKPLLAGLERADSVSLCPQKMLGAPLQCAMFLMKHSGLLVGCNASCAEYLFQIDKYYDISYDTGDMSVQCSRKIDSFKLWFMLKARGSNWFGASVDNAMSCAAYFHAAIATNIFFKPVRSEYQFTNVCFWFIPKRLQLSSPAEETKEWWAEVYKVTLALKEKMVKKGSLMVSYSSYPQKNLGNFFRLVVKCVPEPTIARMDFVISEMIALGYDM</sequence>
<proteinExistence type="inferred from homology"/>
<comment type="cofactor">
    <cofactor evidence="1 6">
        <name>pyridoxal 5'-phosphate</name>
        <dbReference type="ChEBI" id="CHEBI:597326"/>
    </cofactor>
</comment>
<evidence type="ECO:0000313" key="8">
    <source>
        <dbReference type="Proteomes" id="UP000069940"/>
    </source>
</evidence>